<evidence type="ECO:0000259" key="5">
    <source>
        <dbReference type="PROSITE" id="PS51352"/>
    </source>
</evidence>
<gene>
    <name evidence="6" type="ORF">KME65_00225</name>
</gene>
<dbReference type="PROSITE" id="PS51352">
    <property type="entry name" value="THIOREDOXIN_2"/>
    <property type="match status" value="1"/>
</dbReference>
<evidence type="ECO:0000256" key="4">
    <source>
        <dbReference type="ARBA" id="ARBA00023284"/>
    </source>
</evidence>
<name>A0A944QSX6_9GAMM</name>
<dbReference type="AlphaFoldDB" id="A0A944QSX6"/>
<feature type="domain" description="Thioredoxin" evidence="5">
    <location>
        <begin position="249"/>
        <end position="389"/>
    </location>
</feature>
<keyword evidence="3" id="KW-1015">Disulfide bond</keyword>
<sequence>MTDGQGNDISIEVREASGDLVMIWLVDHDESRALFDSLLQQLTDAGIEVWRVDLLQAYFLPRTSETVRTLDGEGVATVLTAAHAHSDKQILLASYDRMPLPLLRGVNRWQASQTESRLLGALLFYPNLFGPAPAAGEAPVHDPILQATNLPLVIFQPELGSQRWRLMPIVTTLWRAGSPTYIYMVPGVRDWFIMGDEASTEQKRKTVNKLPRQIAEFARLLAGHPKPLSNIEARGRQIPSADLHTLIPTKEVTPAPPLRLEDSSGRQLDLASLKNSVVLVNFWATWCPPCVEEIPSLNRLLAHYRGQRIEIISVDYRESAEEIGKFLKERPVDFPVLMDRDGLTSLKWQVFSFPSSFIIDRAGRIRYTANRALNWDSPEVIGVLDDLLAE</sequence>
<dbReference type="Proteomes" id="UP000770889">
    <property type="component" value="Unassembled WGS sequence"/>
</dbReference>
<evidence type="ECO:0000256" key="1">
    <source>
        <dbReference type="ARBA" id="ARBA00004196"/>
    </source>
</evidence>
<dbReference type="PROSITE" id="PS00194">
    <property type="entry name" value="THIOREDOXIN_1"/>
    <property type="match status" value="1"/>
</dbReference>
<reference evidence="6 7" key="1">
    <citation type="submission" date="2021-05" db="EMBL/GenBank/DDBJ databases">
        <title>Genetic and Functional Diversity in Clade A Lucinid endosymbionts from the Bahamas.</title>
        <authorList>
            <person name="Giani N.M."/>
            <person name="Engel A.S."/>
            <person name="Campbell B.J."/>
        </authorList>
    </citation>
    <scope>NUCLEOTIDE SEQUENCE [LARGE SCALE GENOMIC DNA]</scope>
    <source>
        <strain evidence="6">LUC16012Gg_MoonRockCtena</strain>
    </source>
</reference>
<dbReference type="GO" id="GO:0017004">
    <property type="term" value="P:cytochrome complex assembly"/>
    <property type="evidence" value="ECO:0007669"/>
    <property type="project" value="UniProtKB-KW"/>
</dbReference>
<dbReference type="InterPro" id="IPR036249">
    <property type="entry name" value="Thioredoxin-like_sf"/>
</dbReference>
<comment type="subcellular location">
    <subcellularLocation>
        <location evidence="1">Cell envelope</location>
    </subcellularLocation>
</comment>
<evidence type="ECO:0000256" key="3">
    <source>
        <dbReference type="ARBA" id="ARBA00023157"/>
    </source>
</evidence>
<dbReference type="SUPFAM" id="SSF52833">
    <property type="entry name" value="Thioredoxin-like"/>
    <property type="match status" value="1"/>
</dbReference>
<dbReference type="GO" id="GO:0030313">
    <property type="term" value="C:cell envelope"/>
    <property type="evidence" value="ECO:0007669"/>
    <property type="project" value="UniProtKB-SubCell"/>
</dbReference>
<dbReference type="GO" id="GO:0015036">
    <property type="term" value="F:disulfide oxidoreductase activity"/>
    <property type="evidence" value="ECO:0007669"/>
    <property type="project" value="UniProtKB-ARBA"/>
</dbReference>
<dbReference type="GO" id="GO:0016209">
    <property type="term" value="F:antioxidant activity"/>
    <property type="evidence" value="ECO:0007669"/>
    <property type="project" value="InterPro"/>
</dbReference>
<comment type="caution">
    <text evidence="6">The sequence shown here is derived from an EMBL/GenBank/DDBJ whole genome shotgun (WGS) entry which is preliminary data.</text>
</comment>
<dbReference type="CDD" id="cd02966">
    <property type="entry name" value="TlpA_like_family"/>
    <property type="match status" value="1"/>
</dbReference>
<dbReference type="InterPro" id="IPR000866">
    <property type="entry name" value="AhpC/TSA"/>
</dbReference>
<dbReference type="InterPro" id="IPR050553">
    <property type="entry name" value="Thioredoxin_ResA/DsbE_sf"/>
</dbReference>
<dbReference type="InterPro" id="IPR013766">
    <property type="entry name" value="Thioredoxin_domain"/>
</dbReference>
<evidence type="ECO:0000256" key="2">
    <source>
        <dbReference type="ARBA" id="ARBA00022748"/>
    </source>
</evidence>
<dbReference type="EMBL" id="JAHHGM010000001">
    <property type="protein sequence ID" value="MBT2987364.1"/>
    <property type="molecule type" value="Genomic_DNA"/>
</dbReference>
<keyword evidence="4" id="KW-0676">Redox-active center</keyword>
<dbReference type="Gene3D" id="3.40.30.10">
    <property type="entry name" value="Glutaredoxin"/>
    <property type="match status" value="1"/>
</dbReference>
<dbReference type="Pfam" id="PF00578">
    <property type="entry name" value="AhpC-TSA"/>
    <property type="match status" value="1"/>
</dbReference>
<dbReference type="PANTHER" id="PTHR42852">
    <property type="entry name" value="THIOL:DISULFIDE INTERCHANGE PROTEIN DSBE"/>
    <property type="match status" value="1"/>
</dbReference>
<organism evidence="6 7">
    <name type="scientific">Candidatus Thiodiazotropha taylori</name>
    <dbReference type="NCBI Taxonomy" id="2792791"/>
    <lineage>
        <taxon>Bacteria</taxon>
        <taxon>Pseudomonadati</taxon>
        <taxon>Pseudomonadota</taxon>
        <taxon>Gammaproteobacteria</taxon>
        <taxon>Chromatiales</taxon>
        <taxon>Sedimenticolaceae</taxon>
        <taxon>Candidatus Thiodiazotropha</taxon>
    </lineage>
</organism>
<protein>
    <submittedName>
        <fullName evidence="6">TlpA family protein disulfide reductase</fullName>
    </submittedName>
</protein>
<dbReference type="PANTHER" id="PTHR42852:SF6">
    <property type="entry name" value="THIOL:DISULFIDE INTERCHANGE PROTEIN DSBE"/>
    <property type="match status" value="1"/>
</dbReference>
<evidence type="ECO:0000313" key="7">
    <source>
        <dbReference type="Proteomes" id="UP000770889"/>
    </source>
</evidence>
<dbReference type="InterPro" id="IPR017937">
    <property type="entry name" value="Thioredoxin_CS"/>
</dbReference>
<keyword evidence="2" id="KW-0201">Cytochrome c-type biogenesis</keyword>
<proteinExistence type="predicted"/>
<accession>A0A944QSX6</accession>
<evidence type="ECO:0000313" key="6">
    <source>
        <dbReference type="EMBL" id="MBT2987364.1"/>
    </source>
</evidence>